<keyword evidence="1" id="KW-0805">Transcription regulation</keyword>
<gene>
    <name evidence="4" type="ORF">KI387_042580</name>
</gene>
<comment type="caution">
    <text evidence="4">The sequence shown here is derived from an EMBL/GenBank/DDBJ whole genome shotgun (WGS) entry which is preliminary data.</text>
</comment>
<dbReference type="GO" id="GO:0006355">
    <property type="term" value="P:regulation of DNA-templated transcription"/>
    <property type="evidence" value="ECO:0007669"/>
    <property type="project" value="InterPro"/>
</dbReference>
<evidence type="ECO:0000313" key="4">
    <source>
        <dbReference type="EMBL" id="KAH9292236.1"/>
    </source>
</evidence>
<evidence type="ECO:0000313" key="5">
    <source>
        <dbReference type="Proteomes" id="UP000824469"/>
    </source>
</evidence>
<dbReference type="PANTHER" id="PTHR33124">
    <property type="entry name" value="TRANSCRIPTION FACTOR IBH1-LIKE 1"/>
    <property type="match status" value="1"/>
</dbReference>
<keyword evidence="5" id="KW-1185">Reference proteome</keyword>
<keyword evidence="2" id="KW-0804">Transcription</keyword>
<sequence>IYLRRLLRALGSIDTIDNHKDLSLLKRRRRIKLAADISLALTSNGSLWSHALISKISKINEDKSLLQKIIGKNKVRYRQKLKTNKNGECCSGTHMQKLMVGRRRAMKRSFMKKTKPSPYELARSLVSQRTKLLKRLIPGGESMDS</sequence>
<accession>A0AA38C0S4</accession>
<feature type="non-terminal residue" evidence="4">
    <location>
        <position position="1"/>
    </location>
</feature>
<organism evidence="4 5">
    <name type="scientific">Taxus chinensis</name>
    <name type="common">Chinese yew</name>
    <name type="synonym">Taxus wallichiana var. chinensis</name>
    <dbReference type="NCBI Taxonomy" id="29808"/>
    <lineage>
        <taxon>Eukaryota</taxon>
        <taxon>Viridiplantae</taxon>
        <taxon>Streptophyta</taxon>
        <taxon>Embryophyta</taxon>
        <taxon>Tracheophyta</taxon>
        <taxon>Spermatophyta</taxon>
        <taxon>Pinopsida</taxon>
        <taxon>Pinidae</taxon>
        <taxon>Conifers II</taxon>
        <taxon>Cupressales</taxon>
        <taxon>Taxaceae</taxon>
        <taxon>Taxus</taxon>
    </lineage>
</organism>
<dbReference type="OMA" id="IMRLAMS"/>
<dbReference type="Proteomes" id="UP000824469">
    <property type="component" value="Unassembled WGS sequence"/>
</dbReference>
<reference evidence="4 5" key="1">
    <citation type="journal article" date="2021" name="Nat. Plants">
        <title>The Taxus genome provides insights into paclitaxel biosynthesis.</title>
        <authorList>
            <person name="Xiong X."/>
            <person name="Gou J."/>
            <person name="Liao Q."/>
            <person name="Li Y."/>
            <person name="Zhou Q."/>
            <person name="Bi G."/>
            <person name="Li C."/>
            <person name="Du R."/>
            <person name="Wang X."/>
            <person name="Sun T."/>
            <person name="Guo L."/>
            <person name="Liang H."/>
            <person name="Lu P."/>
            <person name="Wu Y."/>
            <person name="Zhang Z."/>
            <person name="Ro D.K."/>
            <person name="Shang Y."/>
            <person name="Huang S."/>
            <person name="Yan J."/>
        </authorList>
    </citation>
    <scope>NUCLEOTIDE SEQUENCE [LARGE SCALE GENOMIC DNA]</scope>
    <source>
        <strain evidence="4">Ta-2019</strain>
    </source>
</reference>
<dbReference type="InterPro" id="IPR059002">
    <property type="entry name" value="IBH1_N"/>
</dbReference>
<dbReference type="PANTHER" id="PTHR33124:SF5">
    <property type="entry name" value="TRANSCRIPTION FACTOR IBH1-LIKE 1"/>
    <property type="match status" value="1"/>
</dbReference>
<dbReference type="Pfam" id="PF26576">
    <property type="entry name" value="IBH1_N"/>
    <property type="match status" value="1"/>
</dbReference>
<dbReference type="AlphaFoldDB" id="A0AA38C0S4"/>
<protein>
    <recommendedName>
        <fullName evidence="3">IBH1-like N-terminal domain-containing protein</fullName>
    </recommendedName>
</protein>
<evidence type="ECO:0000259" key="3">
    <source>
        <dbReference type="Pfam" id="PF26576"/>
    </source>
</evidence>
<name>A0AA38C0S4_TAXCH</name>
<dbReference type="EMBL" id="JAHRHJ020003215">
    <property type="protein sequence ID" value="KAH9292236.1"/>
    <property type="molecule type" value="Genomic_DNA"/>
</dbReference>
<feature type="domain" description="IBH1-like N-terminal" evidence="3">
    <location>
        <begin position="2"/>
        <end position="58"/>
    </location>
</feature>
<dbReference type="InterPro" id="IPR044660">
    <property type="entry name" value="IBH1-like"/>
</dbReference>
<proteinExistence type="predicted"/>
<evidence type="ECO:0000256" key="1">
    <source>
        <dbReference type="ARBA" id="ARBA00023015"/>
    </source>
</evidence>
<evidence type="ECO:0000256" key="2">
    <source>
        <dbReference type="ARBA" id="ARBA00023163"/>
    </source>
</evidence>